<reference evidence="1" key="2">
    <citation type="submission" date="2010-07" db="EMBL/GenBank/DDBJ databases">
        <authorList>
            <consortium name="The Broad Institute Genome Sequencing Platform"/>
            <consortium name="Broad Institute Genome Sequencing Center for Infectious Disease"/>
            <person name="Ma L.-J."/>
            <person name="Dead R."/>
            <person name="Young S."/>
            <person name="Zeng Q."/>
            <person name="Koehrsen M."/>
            <person name="Alvarado L."/>
            <person name="Berlin A."/>
            <person name="Chapman S.B."/>
            <person name="Chen Z."/>
            <person name="Freedman E."/>
            <person name="Gellesch M."/>
            <person name="Goldberg J."/>
            <person name="Griggs A."/>
            <person name="Gujja S."/>
            <person name="Heilman E.R."/>
            <person name="Heiman D."/>
            <person name="Hepburn T."/>
            <person name="Howarth C."/>
            <person name="Jen D."/>
            <person name="Larson L."/>
            <person name="Mehta T."/>
            <person name="Neiman D."/>
            <person name="Pearson M."/>
            <person name="Roberts A."/>
            <person name="Saif S."/>
            <person name="Shea T."/>
            <person name="Shenoy N."/>
            <person name="Sisk P."/>
            <person name="Stolte C."/>
            <person name="Sykes S."/>
            <person name="Walk T."/>
            <person name="White J."/>
            <person name="Yandava C."/>
            <person name="Haas B."/>
            <person name="Nusbaum C."/>
            <person name="Birren B."/>
        </authorList>
    </citation>
    <scope>NUCLEOTIDE SEQUENCE</scope>
    <source>
        <strain evidence="1">R3-111a-1</strain>
    </source>
</reference>
<evidence type="ECO:0000313" key="2">
    <source>
        <dbReference type="EnsemblFungi" id="EJT82529"/>
    </source>
</evidence>
<dbReference type="EnsemblFungi" id="EJT82529">
    <property type="protein sequence ID" value="EJT82529"/>
    <property type="gene ID" value="GGTG_02502"/>
</dbReference>
<dbReference type="Proteomes" id="UP000006039">
    <property type="component" value="Unassembled WGS sequence"/>
</dbReference>
<organism evidence="1">
    <name type="scientific">Gaeumannomyces tritici (strain R3-111a-1)</name>
    <name type="common">Wheat and barley take-all root rot fungus</name>
    <name type="synonym">Gaeumannomyces graminis var. tritici</name>
    <dbReference type="NCBI Taxonomy" id="644352"/>
    <lineage>
        <taxon>Eukaryota</taxon>
        <taxon>Fungi</taxon>
        <taxon>Dikarya</taxon>
        <taxon>Ascomycota</taxon>
        <taxon>Pezizomycotina</taxon>
        <taxon>Sordariomycetes</taxon>
        <taxon>Sordariomycetidae</taxon>
        <taxon>Magnaporthales</taxon>
        <taxon>Magnaporthaceae</taxon>
        <taxon>Gaeumannomyces</taxon>
    </lineage>
</organism>
<dbReference type="RefSeq" id="XP_009218538.1">
    <property type="nucleotide sequence ID" value="XM_009220274.1"/>
</dbReference>
<reference evidence="2" key="5">
    <citation type="submission" date="2018-04" db="UniProtKB">
        <authorList>
            <consortium name="EnsemblFungi"/>
        </authorList>
    </citation>
    <scope>IDENTIFICATION</scope>
    <source>
        <strain evidence="2">R3-111a-1</strain>
    </source>
</reference>
<protein>
    <submittedName>
        <fullName evidence="1 2">Uncharacterized protein</fullName>
    </submittedName>
</protein>
<dbReference type="EMBL" id="GL385395">
    <property type="protein sequence ID" value="EJT82529.1"/>
    <property type="molecule type" value="Genomic_DNA"/>
</dbReference>
<reference evidence="2" key="4">
    <citation type="journal article" date="2015" name="G3 (Bethesda)">
        <title>Genome sequences of three phytopathogenic species of the Magnaporthaceae family of fungi.</title>
        <authorList>
            <person name="Okagaki L.H."/>
            <person name="Nunes C.C."/>
            <person name="Sailsbery J."/>
            <person name="Clay B."/>
            <person name="Brown D."/>
            <person name="John T."/>
            <person name="Oh Y."/>
            <person name="Young N."/>
            <person name="Fitzgerald M."/>
            <person name="Haas B.J."/>
            <person name="Zeng Q."/>
            <person name="Young S."/>
            <person name="Adiconis X."/>
            <person name="Fan L."/>
            <person name="Levin J.Z."/>
            <person name="Mitchell T.K."/>
            <person name="Okubara P.A."/>
            <person name="Farman M.L."/>
            <person name="Kohn L.M."/>
            <person name="Birren B."/>
            <person name="Ma L.-J."/>
            <person name="Dean R.A."/>
        </authorList>
    </citation>
    <scope>NUCLEOTIDE SEQUENCE</scope>
    <source>
        <strain evidence="2">R3-111a-1</strain>
    </source>
</reference>
<dbReference type="HOGENOM" id="CLU_2922754_0_0_1"/>
<keyword evidence="3" id="KW-1185">Reference proteome</keyword>
<dbReference type="GeneID" id="20342960"/>
<reference evidence="3" key="1">
    <citation type="submission" date="2010-07" db="EMBL/GenBank/DDBJ databases">
        <title>The genome sequence of Gaeumannomyces graminis var. tritici strain R3-111a-1.</title>
        <authorList>
            <consortium name="The Broad Institute Genome Sequencing Platform"/>
            <person name="Ma L.-J."/>
            <person name="Dead R."/>
            <person name="Young S."/>
            <person name="Zeng Q."/>
            <person name="Koehrsen M."/>
            <person name="Alvarado L."/>
            <person name="Berlin A."/>
            <person name="Chapman S.B."/>
            <person name="Chen Z."/>
            <person name="Freedman E."/>
            <person name="Gellesch M."/>
            <person name="Goldberg J."/>
            <person name="Griggs A."/>
            <person name="Gujja S."/>
            <person name="Heilman E.R."/>
            <person name="Heiman D."/>
            <person name="Hepburn T."/>
            <person name="Howarth C."/>
            <person name="Jen D."/>
            <person name="Larson L."/>
            <person name="Mehta T."/>
            <person name="Neiman D."/>
            <person name="Pearson M."/>
            <person name="Roberts A."/>
            <person name="Saif S."/>
            <person name="Shea T."/>
            <person name="Shenoy N."/>
            <person name="Sisk P."/>
            <person name="Stolte C."/>
            <person name="Sykes S."/>
            <person name="Walk T."/>
            <person name="White J."/>
            <person name="Yandava C."/>
            <person name="Haas B."/>
            <person name="Nusbaum C."/>
            <person name="Birren B."/>
        </authorList>
    </citation>
    <scope>NUCLEOTIDE SEQUENCE [LARGE SCALE GENOMIC DNA]</scope>
    <source>
        <strain evidence="3">R3-111a-1</strain>
    </source>
</reference>
<gene>
    <name evidence="2" type="primary">20342960</name>
    <name evidence="1" type="ORF">GGTG_02502</name>
</gene>
<evidence type="ECO:0000313" key="3">
    <source>
        <dbReference type="Proteomes" id="UP000006039"/>
    </source>
</evidence>
<reference evidence="1" key="3">
    <citation type="submission" date="2010-09" db="EMBL/GenBank/DDBJ databases">
        <title>Annotation of Gaeumannomyces graminis var. tritici R3-111a-1.</title>
        <authorList>
            <consortium name="The Broad Institute Genome Sequencing Platform"/>
            <person name="Ma L.-J."/>
            <person name="Dead R."/>
            <person name="Young S.K."/>
            <person name="Zeng Q."/>
            <person name="Gargeya S."/>
            <person name="Fitzgerald M."/>
            <person name="Haas B."/>
            <person name="Abouelleil A."/>
            <person name="Alvarado L."/>
            <person name="Arachchi H.M."/>
            <person name="Berlin A."/>
            <person name="Brown A."/>
            <person name="Chapman S.B."/>
            <person name="Chen Z."/>
            <person name="Dunbar C."/>
            <person name="Freedman E."/>
            <person name="Gearin G."/>
            <person name="Gellesch M."/>
            <person name="Goldberg J."/>
            <person name="Griggs A."/>
            <person name="Gujja S."/>
            <person name="Heiman D."/>
            <person name="Howarth C."/>
            <person name="Larson L."/>
            <person name="Lui A."/>
            <person name="MacDonald P.J.P."/>
            <person name="Mehta T."/>
            <person name="Montmayeur A."/>
            <person name="Murphy C."/>
            <person name="Neiman D."/>
            <person name="Pearson M."/>
            <person name="Priest M."/>
            <person name="Roberts A."/>
            <person name="Saif S."/>
            <person name="Shea T."/>
            <person name="Shenoy N."/>
            <person name="Sisk P."/>
            <person name="Stolte C."/>
            <person name="Sykes S."/>
            <person name="Yandava C."/>
            <person name="Wortman J."/>
            <person name="Nusbaum C."/>
            <person name="Birren B."/>
        </authorList>
    </citation>
    <scope>NUCLEOTIDE SEQUENCE</scope>
    <source>
        <strain evidence="1">R3-111a-1</strain>
    </source>
</reference>
<evidence type="ECO:0000313" key="1">
    <source>
        <dbReference type="EMBL" id="EJT82529.1"/>
    </source>
</evidence>
<proteinExistence type="predicted"/>
<dbReference type="AlphaFoldDB" id="J3NMJ6"/>
<accession>J3NMJ6</accession>
<sequence length="61" mass="7038">MPLGPYWNNITLRGRSPTTFRLSRHRHTTPSQRPYIPFMYISKDASVKAFPKAGVNNGYEL</sequence>
<dbReference type="VEuPathDB" id="FungiDB:GGTG_02502"/>
<name>J3NMJ6_GAET3</name>